<dbReference type="OrthoDB" id="10025033at2759"/>
<feature type="region of interest" description="Disordered" evidence="8">
    <location>
        <begin position="676"/>
        <end position="716"/>
    </location>
</feature>
<evidence type="ECO:0000259" key="9">
    <source>
        <dbReference type="PROSITE" id="PS51192"/>
    </source>
</evidence>
<dbReference type="InterPro" id="IPR001650">
    <property type="entry name" value="Helicase_C-like"/>
</dbReference>
<dbReference type="Pfam" id="PF00271">
    <property type="entry name" value="Helicase_C"/>
    <property type="match status" value="1"/>
</dbReference>
<dbReference type="PANTHER" id="PTHR18934">
    <property type="entry name" value="ATP-DEPENDENT RNA HELICASE"/>
    <property type="match status" value="1"/>
</dbReference>
<dbReference type="PANTHER" id="PTHR18934:SF99">
    <property type="entry name" value="ATP-DEPENDENT RNA HELICASE DHX37-RELATED"/>
    <property type="match status" value="1"/>
</dbReference>
<dbReference type="Gene3D" id="1.20.120.1080">
    <property type="match status" value="1"/>
</dbReference>
<evidence type="ECO:0000256" key="2">
    <source>
        <dbReference type="ARBA" id="ARBA00012552"/>
    </source>
</evidence>
<organism evidence="11 12">
    <name type="scientific">Drosophila mojavensis</name>
    <name type="common">Fruit fly</name>
    <dbReference type="NCBI Taxonomy" id="7230"/>
    <lineage>
        <taxon>Eukaryota</taxon>
        <taxon>Metazoa</taxon>
        <taxon>Ecdysozoa</taxon>
        <taxon>Arthropoda</taxon>
        <taxon>Hexapoda</taxon>
        <taxon>Insecta</taxon>
        <taxon>Pterygota</taxon>
        <taxon>Neoptera</taxon>
        <taxon>Endopterygota</taxon>
        <taxon>Diptera</taxon>
        <taxon>Brachycera</taxon>
        <taxon>Muscomorpha</taxon>
        <taxon>Ephydroidea</taxon>
        <taxon>Drosophilidae</taxon>
        <taxon>Drosophila</taxon>
    </lineage>
</organism>
<dbReference type="GO" id="GO:0005524">
    <property type="term" value="F:ATP binding"/>
    <property type="evidence" value="ECO:0007669"/>
    <property type="project" value="UniProtKB-KW"/>
</dbReference>
<dbReference type="InterPro" id="IPR056371">
    <property type="entry name" value="DHX37-like_C"/>
</dbReference>
<feature type="region of interest" description="Disordered" evidence="8">
    <location>
        <begin position="155"/>
        <end position="184"/>
    </location>
</feature>
<dbReference type="eggNOG" id="KOG0926">
    <property type="taxonomic scope" value="Eukaryota"/>
</dbReference>
<dbReference type="Pfam" id="PF23362">
    <property type="entry name" value="DHX37_C"/>
    <property type="match status" value="1"/>
</dbReference>
<evidence type="ECO:0000256" key="7">
    <source>
        <dbReference type="ARBA" id="ARBA00047984"/>
    </source>
</evidence>
<feature type="compositionally biased region" description="Basic and acidic residues" evidence="8">
    <location>
        <begin position="155"/>
        <end position="169"/>
    </location>
</feature>
<keyword evidence="4" id="KW-0378">Hydrolase</keyword>
<feature type="compositionally biased region" description="Acidic residues" evidence="8">
    <location>
        <begin position="244"/>
        <end position="265"/>
    </location>
</feature>
<dbReference type="CDD" id="cd18791">
    <property type="entry name" value="SF2_C_RHA"/>
    <property type="match status" value="1"/>
</dbReference>
<reference evidence="11 12" key="1">
    <citation type="journal article" date="2007" name="Nature">
        <title>Evolution of genes and genomes on the Drosophila phylogeny.</title>
        <authorList>
            <consortium name="Drosophila 12 Genomes Consortium"/>
            <person name="Clark A.G."/>
            <person name="Eisen M.B."/>
            <person name="Smith D.R."/>
            <person name="Bergman C.M."/>
            <person name="Oliver B."/>
            <person name="Markow T.A."/>
            <person name="Kaufman T.C."/>
            <person name="Kellis M."/>
            <person name="Gelbart W."/>
            <person name="Iyer V.N."/>
            <person name="Pollard D.A."/>
            <person name="Sackton T.B."/>
            <person name="Larracuente A.M."/>
            <person name="Singh N.D."/>
            <person name="Abad J.P."/>
            <person name="Abt D.N."/>
            <person name="Adryan B."/>
            <person name="Aguade M."/>
            <person name="Akashi H."/>
            <person name="Anderson W.W."/>
            <person name="Aquadro C.F."/>
            <person name="Ardell D.H."/>
            <person name="Arguello R."/>
            <person name="Artieri C.G."/>
            <person name="Barbash D.A."/>
            <person name="Barker D."/>
            <person name="Barsanti P."/>
            <person name="Batterham P."/>
            <person name="Batzoglou S."/>
            <person name="Begun D."/>
            <person name="Bhutkar A."/>
            <person name="Blanco E."/>
            <person name="Bosak S.A."/>
            <person name="Bradley R.K."/>
            <person name="Brand A.D."/>
            <person name="Brent M.R."/>
            <person name="Brooks A.N."/>
            <person name="Brown R.H."/>
            <person name="Butlin R.K."/>
            <person name="Caggese C."/>
            <person name="Calvi B.R."/>
            <person name="Bernardo de Carvalho A."/>
            <person name="Caspi A."/>
            <person name="Castrezana S."/>
            <person name="Celniker S.E."/>
            <person name="Chang J.L."/>
            <person name="Chapple C."/>
            <person name="Chatterji S."/>
            <person name="Chinwalla A."/>
            <person name="Civetta A."/>
            <person name="Clifton S.W."/>
            <person name="Comeron J.M."/>
            <person name="Costello J.C."/>
            <person name="Coyne J.A."/>
            <person name="Daub J."/>
            <person name="David R.G."/>
            <person name="Delcher A.L."/>
            <person name="Delehaunty K."/>
            <person name="Do C.B."/>
            <person name="Ebling H."/>
            <person name="Edwards K."/>
            <person name="Eickbush T."/>
            <person name="Evans J.D."/>
            <person name="Filipski A."/>
            <person name="Findeiss S."/>
            <person name="Freyhult E."/>
            <person name="Fulton L."/>
            <person name="Fulton R."/>
            <person name="Garcia A.C."/>
            <person name="Gardiner A."/>
            <person name="Garfield D.A."/>
            <person name="Garvin B.E."/>
            <person name="Gibson G."/>
            <person name="Gilbert D."/>
            <person name="Gnerre S."/>
            <person name="Godfrey J."/>
            <person name="Good R."/>
            <person name="Gotea V."/>
            <person name="Gravely B."/>
            <person name="Greenberg A.J."/>
            <person name="Griffiths-Jones S."/>
            <person name="Gross S."/>
            <person name="Guigo R."/>
            <person name="Gustafson E.A."/>
            <person name="Haerty W."/>
            <person name="Hahn M.W."/>
            <person name="Halligan D.L."/>
            <person name="Halpern A.L."/>
            <person name="Halter G.M."/>
            <person name="Han M.V."/>
            <person name="Heger A."/>
            <person name="Hillier L."/>
            <person name="Hinrichs A.S."/>
            <person name="Holmes I."/>
            <person name="Hoskins R.A."/>
            <person name="Hubisz M.J."/>
            <person name="Hultmark D."/>
            <person name="Huntley M.A."/>
            <person name="Jaffe D.B."/>
            <person name="Jagadeeshan S."/>
            <person name="Jeck W.R."/>
            <person name="Johnson J."/>
            <person name="Jones C.D."/>
            <person name="Jordan W.C."/>
            <person name="Karpen G.H."/>
            <person name="Kataoka E."/>
            <person name="Keightley P.D."/>
            <person name="Kheradpour P."/>
            <person name="Kirkness E.F."/>
            <person name="Koerich L.B."/>
            <person name="Kristiansen K."/>
            <person name="Kudrna D."/>
            <person name="Kulathinal R.J."/>
            <person name="Kumar S."/>
            <person name="Kwok R."/>
            <person name="Lander E."/>
            <person name="Langley C.H."/>
            <person name="Lapoint R."/>
            <person name="Lazzaro B.P."/>
            <person name="Lee S.J."/>
            <person name="Levesque L."/>
            <person name="Li R."/>
            <person name="Lin C.F."/>
            <person name="Lin M.F."/>
            <person name="Lindblad-Toh K."/>
            <person name="Llopart A."/>
            <person name="Long M."/>
            <person name="Low L."/>
            <person name="Lozovsky E."/>
            <person name="Lu J."/>
            <person name="Luo M."/>
            <person name="Machado C.A."/>
            <person name="Makalowski W."/>
            <person name="Marzo M."/>
            <person name="Matsuda M."/>
            <person name="Matzkin L."/>
            <person name="McAllister B."/>
            <person name="McBride C.S."/>
            <person name="McKernan B."/>
            <person name="McKernan K."/>
            <person name="Mendez-Lago M."/>
            <person name="Minx P."/>
            <person name="Mollenhauer M.U."/>
            <person name="Montooth K."/>
            <person name="Mount S.M."/>
            <person name="Mu X."/>
            <person name="Myers E."/>
            <person name="Negre B."/>
            <person name="Newfeld S."/>
            <person name="Nielsen R."/>
            <person name="Noor M.A."/>
            <person name="O'Grady P."/>
            <person name="Pachter L."/>
            <person name="Papaceit M."/>
            <person name="Parisi M.J."/>
            <person name="Parisi M."/>
            <person name="Parts L."/>
            <person name="Pedersen J.S."/>
            <person name="Pesole G."/>
            <person name="Phillippy A.M."/>
            <person name="Ponting C.P."/>
            <person name="Pop M."/>
            <person name="Porcelli D."/>
            <person name="Powell J.R."/>
            <person name="Prohaska S."/>
            <person name="Pruitt K."/>
            <person name="Puig M."/>
            <person name="Quesneville H."/>
            <person name="Ram K.R."/>
            <person name="Rand D."/>
            <person name="Rasmussen M.D."/>
            <person name="Reed L.K."/>
            <person name="Reenan R."/>
            <person name="Reily A."/>
            <person name="Remington K.A."/>
            <person name="Rieger T.T."/>
            <person name="Ritchie M.G."/>
            <person name="Robin C."/>
            <person name="Rogers Y.H."/>
            <person name="Rohde C."/>
            <person name="Rozas J."/>
            <person name="Rubenfield M.J."/>
            <person name="Ruiz A."/>
            <person name="Russo S."/>
            <person name="Salzberg S.L."/>
            <person name="Sanchez-Gracia A."/>
            <person name="Saranga D.J."/>
            <person name="Sato H."/>
            <person name="Schaeffer S.W."/>
            <person name="Schatz M.C."/>
            <person name="Schlenke T."/>
            <person name="Schwartz R."/>
            <person name="Segarra C."/>
            <person name="Singh R.S."/>
            <person name="Sirot L."/>
            <person name="Sirota M."/>
            <person name="Sisneros N.B."/>
            <person name="Smith C.D."/>
            <person name="Smith T.F."/>
            <person name="Spieth J."/>
            <person name="Stage D.E."/>
            <person name="Stark A."/>
            <person name="Stephan W."/>
            <person name="Strausberg R.L."/>
            <person name="Strempel S."/>
            <person name="Sturgill D."/>
            <person name="Sutton G."/>
            <person name="Sutton G.G."/>
            <person name="Tao W."/>
            <person name="Teichmann S."/>
            <person name="Tobari Y.N."/>
            <person name="Tomimura Y."/>
            <person name="Tsolas J.M."/>
            <person name="Valente V.L."/>
            <person name="Venter E."/>
            <person name="Venter J.C."/>
            <person name="Vicario S."/>
            <person name="Vieira F.G."/>
            <person name="Vilella A.J."/>
            <person name="Villasante A."/>
            <person name="Walenz B."/>
            <person name="Wang J."/>
            <person name="Wasserman M."/>
            <person name="Watts T."/>
            <person name="Wilson D."/>
            <person name="Wilson R.K."/>
            <person name="Wing R.A."/>
            <person name="Wolfner M.F."/>
            <person name="Wong A."/>
            <person name="Wong G.K."/>
            <person name="Wu C.I."/>
            <person name="Wu G."/>
            <person name="Yamamoto D."/>
            <person name="Yang H.P."/>
            <person name="Yang S.P."/>
            <person name="Yorke J.A."/>
            <person name="Yoshida K."/>
            <person name="Zdobnov E."/>
            <person name="Zhang P."/>
            <person name="Zhang Y."/>
            <person name="Zimin A.V."/>
            <person name="Baldwin J."/>
            <person name="Abdouelleil A."/>
            <person name="Abdulkadir J."/>
            <person name="Abebe A."/>
            <person name="Abera B."/>
            <person name="Abreu J."/>
            <person name="Acer S.C."/>
            <person name="Aftuck L."/>
            <person name="Alexander A."/>
            <person name="An P."/>
            <person name="Anderson E."/>
            <person name="Anderson S."/>
            <person name="Arachi H."/>
            <person name="Azer M."/>
            <person name="Bachantsang P."/>
            <person name="Barry A."/>
            <person name="Bayul T."/>
            <person name="Berlin A."/>
            <person name="Bessette D."/>
            <person name="Bloom T."/>
            <person name="Blye J."/>
            <person name="Boguslavskiy L."/>
            <person name="Bonnet C."/>
            <person name="Boukhgalter B."/>
            <person name="Bourzgui I."/>
            <person name="Brown A."/>
            <person name="Cahill P."/>
            <person name="Channer S."/>
            <person name="Cheshatsang Y."/>
            <person name="Chuda L."/>
            <person name="Citroen M."/>
            <person name="Collymore A."/>
            <person name="Cooke P."/>
            <person name="Costello M."/>
            <person name="D'Aco K."/>
            <person name="Daza R."/>
            <person name="De Haan G."/>
            <person name="DeGray S."/>
            <person name="DeMaso C."/>
            <person name="Dhargay N."/>
            <person name="Dooley K."/>
            <person name="Dooley E."/>
            <person name="Doricent M."/>
            <person name="Dorje P."/>
            <person name="Dorjee K."/>
            <person name="Dupes A."/>
            <person name="Elong R."/>
            <person name="Falk J."/>
            <person name="Farina A."/>
            <person name="Faro S."/>
            <person name="Ferguson D."/>
            <person name="Fisher S."/>
            <person name="Foley C.D."/>
            <person name="Franke A."/>
            <person name="Friedrich D."/>
            <person name="Gadbois L."/>
            <person name="Gearin G."/>
            <person name="Gearin C.R."/>
            <person name="Giannoukos G."/>
            <person name="Goode T."/>
            <person name="Graham J."/>
            <person name="Grandbois E."/>
            <person name="Grewal S."/>
            <person name="Gyaltsen K."/>
            <person name="Hafez N."/>
            <person name="Hagos B."/>
            <person name="Hall J."/>
            <person name="Henson C."/>
            <person name="Hollinger A."/>
            <person name="Honan T."/>
            <person name="Huard M.D."/>
            <person name="Hughes L."/>
            <person name="Hurhula B."/>
            <person name="Husby M.E."/>
            <person name="Kamat A."/>
            <person name="Kanga B."/>
            <person name="Kashin S."/>
            <person name="Khazanovich D."/>
            <person name="Kisner P."/>
            <person name="Lance K."/>
            <person name="Lara M."/>
            <person name="Lee W."/>
            <person name="Lennon N."/>
            <person name="Letendre F."/>
            <person name="LeVine R."/>
            <person name="Lipovsky A."/>
            <person name="Liu X."/>
            <person name="Liu J."/>
            <person name="Liu S."/>
            <person name="Lokyitsang T."/>
            <person name="Lokyitsang Y."/>
            <person name="Lubonja R."/>
            <person name="Lui A."/>
            <person name="MacDonald P."/>
            <person name="Magnisalis V."/>
            <person name="Maru K."/>
            <person name="Matthews C."/>
            <person name="McCusker W."/>
            <person name="McDonough S."/>
            <person name="Mehta T."/>
            <person name="Meldrim J."/>
            <person name="Meneus L."/>
            <person name="Mihai O."/>
            <person name="Mihalev A."/>
            <person name="Mihova T."/>
            <person name="Mittelman R."/>
            <person name="Mlenga V."/>
            <person name="Montmayeur A."/>
            <person name="Mulrain L."/>
            <person name="Navidi A."/>
            <person name="Naylor J."/>
            <person name="Negash T."/>
            <person name="Nguyen T."/>
            <person name="Nguyen N."/>
            <person name="Nicol R."/>
            <person name="Norbu C."/>
            <person name="Norbu N."/>
            <person name="Novod N."/>
            <person name="O'Neill B."/>
            <person name="Osman S."/>
            <person name="Markiewicz E."/>
            <person name="Oyono O.L."/>
            <person name="Patti C."/>
            <person name="Phunkhang P."/>
            <person name="Pierre F."/>
            <person name="Priest M."/>
            <person name="Raghuraman S."/>
            <person name="Rege F."/>
            <person name="Reyes R."/>
            <person name="Rise C."/>
            <person name="Rogov P."/>
            <person name="Ross K."/>
            <person name="Ryan E."/>
            <person name="Settipalli S."/>
            <person name="Shea T."/>
            <person name="Sherpa N."/>
            <person name="Shi L."/>
            <person name="Shih D."/>
            <person name="Sparrow T."/>
            <person name="Spaulding J."/>
            <person name="Stalker J."/>
            <person name="Stange-Thomann N."/>
            <person name="Stavropoulos S."/>
            <person name="Stone C."/>
            <person name="Strader C."/>
            <person name="Tesfaye S."/>
            <person name="Thomson T."/>
            <person name="Thoulutsang Y."/>
            <person name="Thoulutsang D."/>
            <person name="Topham K."/>
            <person name="Topping I."/>
            <person name="Tsamla T."/>
            <person name="Vassiliev H."/>
            <person name="Vo A."/>
            <person name="Wangchuk T."/>
            <person name="Wangdi T."/>
            <person name="Weiand M."/>
            <person name="Wilkinson J."/>
            <person name="Wilson A."/>
            <person name="Yadav S."/>
            <person name="Young G."/>
            <person name="Yu Q."/>
            <person name="Zembek L."/>
            <person name="Zhong D."/>
            <person name="Zimmer A."/>
            <person name="Zwirko Z."/>
            <person name="Jaffe D.B."/>
            <person name="Alvarez P."/>
            <person name="Brockman W."/>
            <person name="Butler J."/>
            <person name="Chin C."/>
            <person name="Gnerre S."/>
            <person name="Grabherr M."/>
            <person name="Kleber M."/>
            <person name="Mauceli E."/>
            <person name="MacCallum I."/>
        </authorList>
    </citation>
    <scope>NUCLEOTIDE SEQUENCE [LARGE SCALE GENOMIC DNA]</scope>
    <source>
        <strain evidence="12">Tucson 15081-1352.22</strain>
    </source>
</reference>
<dbReference type="FunFam" id="3.40.50.300:FF:000637">
    <property type="entry name" value="ATP-dependent RNA helicase DHX37/DHR1"/>
    <property type="match status" value="1"/>
</dbReference>
<dbReference type="PROSITE" id="PS51194">
    <property type="entry name" value="HELICASE_CTER"/>
    <property type="match status" value="1"/>
</dbReference>
<dbReference type="GO" id="GO:0003723">
    <property type="term" value="F:RNA binding"/>
    <property type="evidence" value="ECO:0007669"/>
    <property type="project" value="TreeGrafter"/>
</dbReference>
<evidence type="ECO:0000256" key="4">
    <source>
        <dbReference type="ARBA" id="ARBA00022801"/>
    </source>
</evidence>
<dbReference type="Pfam" id="PF21010">
    <property type="entry name" value="HA2_C"/>
    <property type="match status" value="1"/>
</dbReference>
<evidence type="ECO:0000256" key="1">
    <source>
        <dbReference type="ARBA" id="ARBA00008792"/>
    </source>
</evidence>
<feature type="domain" description="Helicase C-terminal" evidence="10">
    <location>
        <begin position="673"/>
        <end position="863"/>
    </location>
</feature>
<dbReference type="GO" id="GO:0016787">
    <property type="term" value="F:hydrolase activity"/>
    <property type="evidence" value="ECO:0007669"/>
    <property type="project" value="UniProtKB-KW"/>
</dbReference>
<dbReference type="HOGENOM" id="CLU_001832_0_0_1"/>
<name>B4L6V6_DROMO</name>
<dbReference type="InterPro" id="IPR011709">
    <property type="entry name" value="DEAD-box_helicase_OB_fold"/>
</dbReference>
<dbReference type="PROSITE" id="PS51192">
    <property type="entry name" value="HELICASE_ATP_BIND_1"/>
    <property type="match status" value="1"/>
</dbReference>
<evidence type="ECO:0000256" key="6">
    <source>
        <dbReference type="ARBA" id="ARBA00022840"/>
    </source>
</evidence>
<evidence type="ECO:0000256" key="5">
    <source>
        <dbReference type="ARBA" id="ARBA00022806"/>
    </source>
</evidence>
<dbReference type="InParanoid" id="B4L6V6"/>
<comment type="catalytic activity">
    <reaction evidence="7">
        <text>ATP + H2O = ADP + phosphate + H(+)</text>
        <dbReference type="Rhea" id="RHEA:13065"/>
        <dbReference type="ChEBI" id="CHEBI:15377"/>
        <dbReference type="ChEBI" id="CHEBI:15378"/>
        <dbReference type="ChEBI" id="CHEBI:30616"/>
        <dbReference type="ChEBI" id="CHEBI:43474"/>
        <dbReference type="ChEBI" id="CHEBI:456216"/>
        <dbReference type="EC" id="3.6.4.13"/>
    </reaction>
</comment>
<dbReference type="KEGG" id="dmo:Dmoj_GI16097"/>
<feature type="region of interest" description="Disordered" evidence="8">
    <location>
        <begin position="199"/>
        <end position="289"/>
    </location>
</feature>
<dbReference type="SMART" id="SM00847">
    <property type="entry name" value="HA2"/>
    <property type="match status" value="1"/>
</dbReference>
<keyword evidence="5" id="KW-0347">Helicase</keyword>
<dbReference type="InterPro" id="IPR007502">
    <property type="entry name" value="Helicase-assoc_dom"/>
</dbReference>
<evidence type="ECO:0000313" key="11">
    <source>
        <dbReference type="EMBL" id="EDW06102.2"/>
    </source>
</evidence>
<dbReference type="Pfam" id="PF00270">
    <property type="entry name" value="DEAD"/>
    <property type="match status" value="1"/>
</dbReference>
<evidence type="ECO:0000256" key="8">
    <source>
        <dbReference type="SAM" id="MobiDB-lite"/>
    </source>
</evidence>
<dbReference type="PROSITE" id="PS00690">
    <property type="entry name" value="DEAH_ATP_HELICASE"/>
    <property type="match status" value="1"/>
</dbReference>
<keyword evidence="3" id="KW-0547">Nucleotide-binding</keyword>
<feature type="compositionally biased region" description="Basic and acidic residues" evidence="8">
    <location>
        <begin position="266"/>
        <end position="276"/>
    </location>
</feature>
<dbReference type="SMART" id="SM00490">
    <property type="entry name" value="HELICc"/>
    <property type="match status" value="1"/>
</dbReference>
<feature type="domain" description="Helicase ATP-binding" evidence="9">
    <location>
        <begin position="357"/>
        <end position="523"/>
    </location>
</feature>
<comment type="similarity">
    <text evidence="1">Belongs to the DEAD box helicase family. DEAH subfamily.</text>
</comment>
<dbReference type="InterPro" id="IPR011545">
    <property type="entry name" value="DEAD/DEAH_box_helicase_dom"/>
</dbReference>
<dbReference type="Pfam" id="PF07717">
    <property type="entry name" value="OB_NTP_bind"/>
    <property type="match status" value="1"/>
</dbReference>
<accession>B4L6V6</accession>
<sequence length="1309" mass="148330">MRICFVTDVRGVSCSKYLKMGKTKFNKKGRKNPQTIIDNSTAKDIQIEGEDVVQGNESIPTGYDEANALALPSKKRATKIVEKEHKVVKILTKKQRKNLQAIVDKKKKREGREQLLKDLGAVQIPETELNQYTSISQVQTVGLKRLHKIDEILDKKKERQSQQKMENEQSKGGAQRVNALKGGKRKLLVEEQEEIEAKRINPNIVNAEESEDSSEEEDSANDNDEVNEKMEENQTDKEQSSNAEESEDDNDEDGNGEEEKEEVDSGEEKKEMKKNQTDLTAKGEQQPPATNEQVALAMQLANPSTMTIRKADGKASPASAGTPTSVHKTVYVPVNRTAEVQEARLRLPILAEEQQVMELINENPIVIISGETGSGKTTQIPQFLYEAGYALDKMIGITEPRRVAAISMSQRVAHEMNLPSSEVSYLVRFEGNVTPDTKIKFMTDGILLKEIETDFLLSKYSVIVLDEAHERTSNTDILIGLLSRIVPLRNKRSNELKLIIMSATLRITDFTENAHLFKVPPPVIKVEARQYPVTIHFQKRCPSDYVEEAFRKTVKIHANLPEGGILIFVTGQREVMRLVFKLRQAFPYVVDENDLETKQKLHVHLAERSGENCEGKKLGRVRVARRLRRKKYEIPPLPKVNLDDYKLPGEEEELDEEFDTRKEKYFSNDLLPKINKKDAKLPSDDTDDADMYDPSYMPPPDKSYEDDDECGDEKQQQDTYNMANLQSSTSNQPMWVLPLYSLLPTEEQQRIFQPAPDGCRFCVVATNLAETSLTIPHIKYVVDCGKQKTRLYDKITGVSTFIVTDTSKASADQRAGRAGRISAGHCYRLYSSALYNDVFPEFNPPDILQKPVDDVMLQMRSMGIDRIMNFPFPSPPDLAQLKAAEQRLLVLGALEQSKTDGSEGTIPPRVTPLGETIACFPVAARFGKILALSTQFDLMPYTVCMVAALSVPEVFIPPRDIKPDDVQPMPMSVRDGYCKLQTGEFYMLGDPMMLMRAVCTVEHLEINSRGGKFCLLNGIRVNAIEEVRKLRRQLTNDINLLIPDINLCIDPKLRPPSKEQARAMRQILLAGMGDRVARKVPLDEISDKEERRRLKYAYNCADMEEPAFLHSSSVLKPAIPDWIVYQEAFELQHGEGTKMYLSGITAIEPEWLLTYVPLLCNVHEVFEDPPPRYDEDNGRIFCFAKVTFGKAGWVLPLHELRMPRSKKACCYFGMYLLDGLVCPALAAFKPKLKSSPSSLIKSWSDLNDKVLRFKRALINKQIDSRESLFDQWKVQTDFLLDEYHQLLYDVSISELTKIWPPMEKVEDST</sequence>
<dbReference type="FunCoup" id="B4L6V6">
    <property type="interactions" value="2461"/>
</dbReference>
<dbReference type="Proteomes" id="UP000009192">
    <property type="component" value="Unassembled WGS sequence"/>
</dbReference>
<feature type="compositionally biased region" description="Basic and acidic residues" evidence="8">
    <location>
        <begin position="226"/>
        <end position="239"/>
    </location>
</feature>
<gene>
    <name evidence="11" type="primary">Dmoj\GI16097</name>
    <name evidence="11" type="ORF">Dmoj_GI16097</name>
</gene>
<dbReference type="InterPro" id="IPR014001">
    <property type="entry name" value="Helicase_ATP-bd"/>
</dbReference>
<dbReference type="EC" id="3.6.4.13" evidence="2"/>
<dbReference type="CDD" id="cd17982">
    <property type="entry name" value="DEXHc_DHX37"/>
    <property type="match status" value="1"/>
</dbReference>
<dbReference type="InterPro" id="IPR002464">
    <property type="entry name" value="DNA/RNA_helicase_DEAH_CS"/>
</dbReference>
<evidence type="ECO:0000259" key="10">
    <source>
        <dbReference type="PROSITE" id="PS51194"/>
    </source>
</evidence>
<feature type="compositionally biased region" description="Acidic residues" evidence="8">
    <location>
        <begin position="208"/>
        <end position="225"/>
    </location>
</feature>
<dbReference type="GO" id="GO:0000462">
    <property type="term" value="P:maturation of SSU-rRNA from tricistronic rRNA transcript (SSU-rRNA, 5.8S rRNA, LSU-rRNA)"/>
    <property type="evidence" value="ECO:0007669"/>
    <property type="project" value="TreeGrafter"/>
</dbReference>
<dbReference type="SMART" id="SM00487">
    <property type="entry name" value="DEXDc"/>
    <property type="match status" value="1"/>
</dbReference>
<evidence type="ECO:0000256" key="3">
    <source>
        <dbReference type="ARBA" id="ARBA00022741"/>
    </source>
</evidence>
<proteinExistence type="inferred from homology"/>
<evidence type="ECO:0000313" key="12">
    <source>
        <dbReference type="Proteomes" id="UP000009192"/>
    </source>
</evidence>
<dbReference type="GO" id="GO:0003724">
    <property type="term" value="F:RNA helicase activity"/>
    <property type="evidence" value="ECO:0007669"/>
    <property type="project" value="UniProtKB-EC"/>
</dbReference>
<dbReference type="EMBL" id="CH933812">
    <property type="protein sequence ID" value="EDW06102.2"/>
    <property type="molecule type" value="Genomic_DNA"/>
</dbReference>
<keyword evidence="12" id="KW-1185">Reference proteome</keyword>
<dbReference type="InterPro" id="IPR027417">
    <property type="entry name" value="P-loop_NTPase"/>
</dbReference>
<dbReference type="SUPFAM" id="SSF52540">
    <property type="entry name" value="P-loop containing nucleoside triphosphate hydrolases"/>
    <property type="match status" value="1"/>
</dbReference>
<dbReference type="GO" id="GO:0005730">
    <property type="term" value="C:nucleolus"/>
    <property type="evidence" value="ECO:0007669"/>
    <property type="project" value="TreeGrafter"/>
</dbReference>
<dbReference type="Gene3D" id="3.40.50.300">
    <property type="entry name" value="P-loop containing nucleotide triphosphate hydrolases"/>
    <property type="match status" value="3"/>
</dbReference>
<protein>
    <recommendedName>
        <fullName evidence="2">RNA helicase</fullName>
        <ecNumber evidence="2">3.6.4.13</ecNumber>
    </recommendedName>
</protein>
<keyword evidence="6" id="KW-0067">ATP-binding</keyword>